<keyword evidence="7 9" id="KW-0811">Translocation</keyword>
<keyword evidence="4 9" id="KW-0812">Transmembrane</keyword>
<dbReference type="Proteomes" id="UP000176429">
    <property type="component" value="Unassembled WGS sequence"/>
</dbReference>
<dbReference type="EMBL" id="MHSH01000054">
    <property type="protein sequence ID" value="OHA40081.1"/>
    <property type="molecule type" value="Genomic_DNA"/>
</dbReference>
<comment type="similarity">
    <text evidence="2 9">Belongs to the SecG family.</text>
</comment>
<keyword evidence="9" id="KW-1003">Cell membrane</keyword>
<evidence type="ECO:0000313" key="11">
    <source>
        <dbReference type="Proteomes" id="UP000176429"/>
    </source>
</evidence>
<dbReference type="GO" id="GO:0005886">
    <property type="term" value="C:plasma membrane"/>
    <property type="evidence" value="ECO:0007669"/>
    <property type="project" value="UniProtKB-SubCell"/>
</dbReference>
<evidence type="ECO:0000256" key="2">
    <source>
        <dbReference type="ARBA" id="ARBA00008445"/>
    </source>
</evidence>
<dbReference type="Pfam" id="PF03840">
    <property type="entry name" value="SecG"/>
    <property type="match status" value="1"/>
</dbReference>
<dbReference type="InterPro" id="IPR004692">
    <property type="entry name" value="SecG"/>
</dbReference>
<feature type="transmembrane region" description="Helical" evidence="9">
    <location>
        <begin position="55"/>
        <end position="77"/>
    </location>
</feature>
<evidence type="ECO:0000256" key="1">
    <source>
        <dbReference type="ARBA" id="ARBA00004141"/>
    </source>
</evidence>
<reference evidence="10 11" key="1">
    <citation type="journal article" date="2016" name="Nat. Commun.">
        <title>Thousands of microbial genomes shed light on interconnected biogeochemical processes in an aquifer system.</title>
        <authorList>
            <person name="Anantharaman K."/>
            <person name="Brown C.T."/>
            <person name="Hug L.A."/>
            <person name="Sharon I."/>
            <person name="Castelle C.J."/>
            <person name="Probst A.J."/>
            <person name="Thomas B.C."/>
            <person name="Singh A."/>
            <person name="Wilkins M.J."/>
            <person name="Karaoz U."/>
            <person name="Brodie E.L."/>
            <person name="Williams K.H."/>
            <person name="Hubbard S.S."/>
            <person name="Banfield J.F."/>
        </authorList>
    </citation>
    <scope>NUCLEOTIDE SEQUENCE [LARGE SCALE GENOMIC DNA]</scope>
</reference>
<keyword evidence="6 9" id="KW-1133">Transmembrane helix</keyword>
<feature type="transmembrane region" description="Helical" evidence="9">
    <location>
        <begin position="6"/>
        <end position="25"/>
    </location>
</feature>
<gene>
    <name evidence="10" type="ORF">A3H68_00520</name>
</gene>
<evidence type="ECO:0000256" key="9">
    <source>
        <dbReference type="RuleBase" id="RU365087"/>
    </source>
</evidence>
<sequence length="78" mass="8163">MNAISGILPYVQIGISALLVGAVLLQRSESSLGGAFGAGDNWGSSFHTRRGIEKIIFFATIALGILFAVVSIMVLLLV</sequence>
<evidence type="ECO:0000256" key="4">
    <source>
        <dbReference type="ARBA" id="ARBA00022692"/>
    </source>
</evidence>
<evidence type="ECO:0000256" key="6">
    <source>
        <dbReference type="ARBA" id="ARBA00022989"/>
    </source>
</evidence>
<dbReference type="GO" id="GO:0009306">
    <property type="term" value="P:protein secretion"/>
    <property type="evidence" value="ECO:0007669"/>
    <property type="project" value="UniProtKB-UniRule"/>
</dbReference>
<keyword evidence="8 9" id="KW-0472">Membrane</keyword>
<evidence type="ECO:0000256" key="5">
    <source>
        <dbReference type="ARBA" id="ARBA00022927"/>
    </source>
</evidence>
<evidence type="ECO:0000256" key="7">
    <source>
        <dbReference type="ARBA" id="ARBA00023010"/>
    </source>
</evidence>
<keyword evidence="3 9" id="KW-0813">Transport</keyword>
<keyword evidence="5 9" id="KW-0653">Protein transport</keyword>
<accession>A0A1G2NXK3</accession>
<evidence type="ECO:0000256" key="8">
    <source>
        <dbReference type="ARBA" id="ARBA00023136"/>
    </source>
</evidence>
<proteinExistence type="inferred from homology"/>
<evidence type="ECO:0000256" key="3">
    <source>
        <dbReference type="ARBA" id="ARBA00022448"/>
    </source>
</evidence>
<evidence type="ECO:0000313" key="10">
    <source>
        <dbReference type="EMBL" id="OHA40081.1"/>
    </source>
</evidence>
<comment type="function">
    <text evidence="9">Involved in protein export. Participates in an early event of protein translocation.</text>
</comment>
<dbReference type="AlphaFoldDB" id="A0A1G2NXK3"/>
<protein>
    <recommendedName>
        <fullName evidence="9">Protein-export membrane protein SecG</fullName>
    </recommendedName>
</protein>
<organism evidence="10 11">
    <name type="scientific">Candidatus Taylorbacteria bacterium RIFCSPLOWO2_02_FULL_46_40</name>
    <dbReference type="NCBI Taxonomy" id="1802329"/>
    <lineage>
        <taxon>Bacteria</taxon>
        <taxon>Candidatus Tayloriibacteriota</taxon>
    </lineage>
</organism>
<dbReference type="GO" id="GO:0015450">
    <property type="term" value="F:protein-transporting ATPase activity"/>
    <property type="evidence" value="ECO:0007669"/>
    <property type="project" value="UniProtKB-UniRule"/>
</dbReference>
<name>A0A1G2NXK3_9BACT</name>
<dbReference type="NCBIfam" id="TIGR00810">
    <property type="entry name" value="secG"/>
    <property type="match status" value="1"/>
</dbReference>
<comment type="caution">
    <text evidence="10">The sequence shown here is derived from an EMBL/GenBank/DDBJ whole genome shotgun (WGS) entry which is preliminary data.</text>
</comment>
<comment type="subcellular location">
    <subcellularLocation>
        <location evidence="9">Cell membrane</location>
        <topology evidence="9">Multi-pass membrane protein</topology>
    </subcellularLocation>
    <subcellularLocation>
        <location evidence="1">Membrane</location>
        <topology evidence="1">Multi-pass membrane protein</topology>
    </subcellularLocation>
</comment>